<dbReference type="PANTHER" id="PTHR44688">
    <property type="entry name" value="DNA-BINDING TRANSCRIPTIONAL ACTIVATOR DEVR_DOSR"/>
    <property type="match status" value="1"/>
</dbReference>
<proteinExistence type="predicted"/>
<dbReference type="InterPro" id="IPR000792">
    <property type="entry name" value="Tscrpt_reg_LuxR_C"/>
</dbReference>
<evidence type="ECO:0000313" key="6">
    <source>
        <dbReference type="Proteomes" id="UP000006892"/>
    </source>
</evidence>
<keyword evidence="1" id="KW-0805">Transcription regulation</keyword>
<dbReference type="SMART" id="SM00421">
    <property type="entry name" value="HTH_LUXR"/>
    <property type="match status" value="1"/>
</dbReference>
<dbReference type="PROSITE" id="PS50043">
    <property type="entry name" value="HTH_LUXR_2"/>
    <property type="match status" value="1"/>
</dbReference>
<dbReference type="CDD" id="cd06170">
    <property type="entry name" value="LuxR_C_like"/>
    <property type="match status" value="1"/>
</dbReference>
<dbReference type="Gene3D" id="1.10.10.10">
    <property type="entry name" value="Winged helix-like DNA-binding domain superfamily/Winged helix DNA-binding domain"/>
    <property type="match status" value="1"/>
</dbReference>
<dbReference type="PANTHER" id="PTHR44688:SF16">
    <property type="entry name" value="DNA-BINDING TRANSCRIPTIONAL ACTIVATOR DEVR_DOSR"/>
    <property type="match status" value="1"/>
</dbReference>
<evidence type="ECO:0000256" key="1">
    <source>
        <dbReference type="ARBA" id="ARBA00023015"/>
    </source>
</evidence>
<dbReference type="InterPro" id="IPR036388">
    <property type="entry name" value="WH-like_DNA-bd_sf"/>
</dbReference>
<dbReference type="Proteomes" id="UP001154400">
    <property type="component" value="Chromosome"/>
</dbReference>
<evidence type="ECO:0000256" key="3">
    <source>
        <dbReference type="ARBA" id="ARBA00023163"/>
    </source>
</evidence>
<dbReference type="InterPro" id="IPR016032">
    <property type="entry name" value="Sig_transdc_resp-reg_C-effctor"/>
</dbReference>
<dbReference type="SUPFAM" id="SSF52540">
    <property type="entry name" value="P-loop containing nucleoside triphosphate hydrolases"/>
    <property type="match status" value="1"/>
</dbReference>
<dbReference type="SUPFAM" id="SSF46894">
    <property type="entry name" value="C-terminal effector domain of the bipartite response regulators"/>
    <property type="match status" value="1"/>
</dbReference>
<reference evidence="5" key="1">
    <citation type="journal article" date="2010" name="PLoS Genet.">
        <title>The genome of a pathogenic rhodococcus: cooptive virulence underpinned by key gene acquisitions.</title>
        <authorList>
            <person name="Letek M."/>
            <person name="Gonzalez P."/>
            <person name="Macarthur I."/>
            <person name="Rodriguez H."/>
            <person name="Freeman T.C."/>
            <person name="Valero-Rello A."/>
            <person name="Blanco M."/>
            <person name="Buckley T."/>
            <person name="Cherevach I."/>
            <person name="Fahey R."/>
            <person name="Hapeshi A."/>
            <person name="Holdstock J."/>
            <person name="Leadon D."/>
            <person name="Navas J."/>
            <person name="Ocampo A."/>
            <person name="Quail M.A."/>
            <person name="Sanders M."/>
            <person name="Scortti M.M."/>
            <person name="Prescott J.F."/>
            <person name="Fogarty U."/>
            <person name="Meijer W.G."/>
            <person name="Parkhill J."/>
            <person name="Bentley S.D."/>
            <person name="Vazquez-Boland J.A."/>
        </authorList>
    </citation>
    <scope>NUCLEOTIDE SEQUENCE [LARGE SCALE GENOMIC DNA]</scope>
    <source>
        <strain evidence="5 6">103S</strain>
    </source>
</reference>
<dbReference type="GO" id="GO:0003677">
    <property type="term" value="F:DNA binding"/>
    <property type="evidence" value="ECO:0007669"/>
    <property type="project" value="UniProtKB-KW"/>
</dbReference>
<name>A0A3S5YC95_RHOH1</name>
<organism evidence="5">
    <name type="scientific">Rhodococcus hoagii (strain 103S)</name>
    <name type="common">Rhodococcus equi</name>
    <dbReference type="NCBI Taxonomy" id="685727"/>
    <lineage>
        <taxon>Bacteria</taxon>
        <taxon>Bacillati</taxon>
        <taxon>Actinomycetota</taxon>
        <taxon>Actinomycetes</taxon>
        <taxon>Mycobacteriales</taxon>
        <taxon>Nocardiaceae</taxon>
        <taxon>Prescottella</taxon>
    </lineage>
</organism>
<feature type="domain" description="HTH luxR-type" evidence="4">
    <location>
        <begin position="778"/>
        <end position="843"/>
    </location>
</feature>
<evidence type="ECO:0000259" key="4">
    <source>
        <dbReference type="PROSITE" id="PS50043"/>
    </source>
</evidence>
<dbReference type="AlphaFoldDB" id="A0A3S5YC95"/>
<keyword evidence="2" id="KW-0238">DNA-binding</keyword>
<dbReference type="Pfam" id="PF00196">
    <property type="entry name" value="GerE"/>
    <property type="match status" value="1"/>
</dbReference>
<sequence length="853" mass="92496">MAADRSAIETGGRSPRAERFLLNRPRLFELLSKPTALTVVRGPRAAGKTALLRTWARSRSDFGETVIEQDTPPADITPIGYWDRVSREIGAAAQSPDDSPIVVVLDDLDRLGDPDAQARALTLLESDERLHLVVTTRSTAIFDDATMLDVDGLTISPTDLLFTPAESQAVLQARGIDLAPHLLETVQTVTGGFPPLVQAAVSVARPFGTDYEESRALARRALERSIDRYVERTILGDPDLADLRQFMLTISAARIVTDEVAAVLAADGDAPQRVRALEAAGLLVRSTWPRDDEWRFPQPIRESLMRDLRLEAPQGPLRASGDLARWFLGRGELDPALAHAVEGHDWELTVSILKSNWVELVSRHFRLVRESLLALPAEVAADDLTIKAGRELFLRFGADSAGFAAPMVPSYDIDVAEADTSVVTETLAVGTVQSLILRVAGDFERAAEMTAQLSALADRAIEVQHGEVTEFLPLLRLQWGITHQLRGDLTRASSELRRAHHGNRPDGTDFIARNTAGNLALGYALTGELTYADTWLERERRYDDTGSGMSAVVRVSGLVASALVALDRMDVTLTAKALAELGDLPDDEELWAFALYAHCQLALVTGNAEQGLDRLHRATAIYDRWFTSGSVAAPLLASTEADLFSALGRGNDMWTALEQARGRGPWTAVSRARMDLSSGYPASTLAGCARPVVAGCPQPRIRMESALLQSVAHLDMGNTEPAVTLLQRAVSLFEQTGMVRPFASLSENAVERLAGLGVPLPEAWSAAAPPAGREVFPERIRMVGISDRESAVLEALASTPSVAEIAAQLYVSQNTVKTQLRSLYRKLGVHSRADALTTATRLGLLASRHDTDG</sequence>
<gene>
    <name evidence="5" type="ordered locus">REQ_42360</name>
</gene>
<dbReference type="EMBL" id="FN563149">
    <property type="protein sequence ID" value="CBH50203.1"/>
    <property type="molecule type" value="Genomic_DNA"/>
</dbReference>
<protein>
    <submittedName>
        <fullName evidence="5">LuxR family transcriptional regulator</fullName>
    </submittedName>
</protein>
<keyword evidence="3" id="KW-0804">Transcription</keyword>
<dbReference type="RefSeq" id="WP_013417332.1">
    <property type="nucleotide sequence ID" value="NC_014659.1"/>
</dbReference>
<evidence type="ECO:0000256" key="2">
    <source>
        <dbReference type="ARBA" id="ARBA00023125"/>
    </source>
</evidence>
<accession>A0A3S5YC95</accession>
<dbReference type="KEGG" id="req:REQ_42360"/>
<dbReference type="GO" id="GO:0006355">
    <property type="term" value="P:regulation of DNA-templated transcription"/>
    <property type="evidence" value="ECO:0007669"/>
    <property type="project" value="InterPro"/>
</dbReference>
<evidence type="ECO:0000313" key="5">
    <source>
        <dbReference type="EMBL" id="CBH50203.1"/>
    </source>
</evidence>
<dbReference type="InterPro" id="IPR027417">
    <property type="entry name" value="P-loop_NTPase"/>
</dbReference>